<name>A0ABU4RQE0_9HYPH</name>
<accession>A0ABU4RQE0</accession>
<feature type="compositionally biased region" description="Pro residues" evidence="1">
    <location>
        <begin position="1"/>
        <end position="16"/>
    </location>
</feature>
<evidence type="ECO:0000313" key="3">
    <source>
        <dbReference type="Proteomes" id="UP001274321"/>
    </source>
</evidence>
<dbReference type="EMBL" id="JAXAFJ010000009">
    <property type="protein sequence ID" value="MDX6807065.1"/>
    <property type="molecule type" value="Genomic_DNA"/>
</dbReference>
<feature type="non-terminal residue" evidence="2">
    <location>
        <position position="1"/>
    </location>
</feature>
<comment type="caution">
    <text evidence="2">The sequence shown here is derived from an EMBL/GenBank/DDBJ whole genome shotgun (WGS) entry which is preliminary data.</text>
</comment>
<protein>
    <submittedName>
        <fullName evidence="2">Flagellar biosynthesis protein FliO</fullName>
    </submittedName>
</protein>
<evidence type="ECO:0000256" key="1">
    <source>
        <dbReference type="SAM" id="MobiDB-lite"/>
    </source>
</evidence>
<proteinExistence type="predicted"/>
<keyword evidence="2" id="KW-0969">Cilium</keyword>
<keyword evidence="2" id="KW-0282">Flagellum</keyword>
<gene>
    <name evidence="2" type="ORF">SCD90_13415</name>
</gene>
<keyword evidence="3" id="KW-1185">Reference proteome</keyword>
<dbReference type="Proteomes" id="UP001274321">
    <property type="component" value="Unassembled WGS sequence"/>
</dbReference>
<reference evidence="2 3" key="1">
    <citation type="submission" date="2023-11" db="EMBL/GenBank/DDBJ databases">
        <authorList>
            <person name="Bao R."/>
        </authorList>
    </citation>
    <scope>NUCLEOTIDE SEQUENCE [LARGE SCALE GENOMIC DNA]</scope>
    <source>
        <strain evidence="2 3">PJ23</strain>
    </source>
</reference>
<feature type="region of interest" description="Disordered" evidence="1">
    <location>
        <begin position="1"/>
        <end position="65"/>
    </location>
</feature>
<organism evidence="2 3">
    <name type="scientific">Terrihabitans rhizophilus</name>
    <dbReference type="NCBI Taxonomy" id="3092662"/>
    <lineage>
        <taxon>Bacteria</taxon>
        <taxon>Pseudomonadati</taxon>
        <taxon>Pseudomonadota</taxon>
        <taxon>Alphaproteobacteria</taxon>
        <taxon>Hyphomicrobiales</taxon>
        <taxon>Terrihabitans</taxon>
    </lineage>
</organism>
<sequence length="65" mass="7087">APLPPRRPLPERPPVAPRQMAEREAPRPTPAGPDAERAQPQSATKATLDALEEEMASLLGRDRQP</sequence>
<keyword evidence="2" id="KW-0966">Cell projection</keyword>
<evidence type="ECO:0000313" key="2">
    <source>
        <dbReference type="EMBL" id="MDX6807065.1"/>
    </source>
</evidence>